<proteinExistence type="predicted"/>
<name>A0ABX8MH78_9PSED</name>
<sequence length="105" mass="11363">MSFSHSSAMDFGTQLMRILDIRTDYEKAEITGDAISSYQAEIEAHIAGKEAQLSNKPSTPALFKNVPALNKAWMAGTVAAINGGGWSRVDPDDITPPIEPHPIHD</sequence>
<dbReference type="RefSeq" id="WP_124346908.1">
    <property type="nucleotide sequence ID" value="NZ_CP027706.1"/>
</dbReference>
<evidence type="ECO:0000313" key="2">
    <source>
        <dbReference type="EMBL" id="QXH37877.1"/>
    </source>
</evidence>
<dbReference type="EMBL" id="CP077074">
    <property type="protein sequence ID" value="QXH37877.1"/>
    <property type="molecule type" value="Genomic_DNA"/>
</dbReference>
<evidence type="ECO:0000313" key="3">
    <source>
        <dbReference type="Proteomes" id="UP000693952"/>
    </source>
</evidence>
<feature type="region of interest" description="Disordered" evidence="1">
    <location>
        <begin position="84"/>
        <end position="105"/>
    </location>
</feature>
<dbReference type="Proteomes" id="UP000693952">
    <property type="component" value="Chromosome"/>
</dbReference>
<organism evidence="2 3">
    <name type="scientific">Pseudomonas sessilinigenes</name>
    <dbReference type="NCBI Taxonomy" id="658629"/>
    <lineage>
        <taxon>Bacteria</taxon>
        <taxon>Pseudomonadati</taxon>
        <taxon>Pseudomonadota</taxon>
        <taxon>Gammaproteobacteria</taxon>
        <taxon>Pseudomonadales</taxon>
        <taxon>Pseudomonadaceae</taxon>
        <taxon>Pseudomonas</taxon>
    </lineage>
</organism>
<evidence type="ECO:0000256" key="1">
    <source>
        <dbReference type="SAM" id="MobiDB-lite"/>
    </source>
</evidence>
<reference evidence="2" key="1">
    <citation type="submission" date="2021-06" db="EMBL/GenBank/DDBJ databases">
        <title>Updating the genus Pseudomonas: Description of 43 new species and partition of the Pseudomonas putida group.</title>
        <authorList>
            <person name="Girard L."/>
            <person name="Lood C."/>
            <person name="Vandamme P."/>
            <person name="Rokni-Zadeh H."/>
            <person name="van Noort V."/>
            <person name="Hofte M."/>
            <person name="Lavigne R."/>
            <person name="De Mot R."/>
        </authorList>
    </citation>
    <scope>NUCLEOTIDE SEQUENCE</scope>
    <source>
        <strain evidence="2">CMR12a</strain>
    </source>
</reference>
<accession>A0ABX8MH78</accession>
<gene>
    <name evidence="2" type="ORF">KSS89_16415</name>
</gene>
<protein>
    <submittedName>
        <fullName evidence="2">Uncharacterized protein</fullName>
    </submittedName>
</protein>
<keyword evidence="3" id="KW-1185">Reference proteome</keyword>